<dbReference type="Proteomes" id="UP000236173">
    <property type="component" value="Unassembled WGS sequence"/>
</dbReference>
<protein>
    <recommendedName>
        <fullName evidence="4">Phosphoenolpyruvate carboxylase</fullName>
        <ecNumber evidence="4">4.1.1.31</ecNumber>
    </recommendedName>
</protein>
<keyword evidence="3" id="KW-0120">Carbon dioxide fixation</keyword>
<organism evidence="5 6">
    <name type="scientific">Candidatus Fervidibacter japonicus</name>
    <dbReference type="NCBI Taxonomy" id="2035412"/>
    <lineage>
        <taxon>Bacteria</taxon>
        <taxon>Candidatus Fervidibacterota</taxon>
        <taxon>Candidatus Fervidibacter</taxon>
    </lineage>
</organism>
<keyword evidence="5" id="KW-0670">Pyruvate</keyword>
<name>A0A2H5XEQ8_9BACT</name>
<gene>
    <name evidence="5" type="primary">ppcA</name>
    <name evidence="5" type="ORF">HRbin17_02183</name>
</gene>
<dbReference type="InterPro" id="IPR007566">
    <property type="entry name" value="PEP_COase_arc-type"/>
</dbReference>
<dbReference type="EC" id="4.1.1.31" evidence="4"/>
<dbReference type="AlphaFoldDB" id="A0A2H5XEQ8"/>
<evidence type="ECO:0000256" key="1">
    <source>
        <dbReference type="ARBA" id="ARBA00022842"/>
    </source>
</evidence>
<dbReference type="Pfam" id="PF14010">
    <property type="entry name" value="PEPcase_2"/>
    <property type="match status" value="1"/>
</dbReference>
<evidence type="ECO:0000313" key="5">
    <source>
        <dbReference type="EMBL" id="GBC99654.1"/>
    </source>
</evidence>
<dbReference type="HAMAP" id="MF_01904">
    <property type="entry name" value="PEPcase_type2"/>
    <property type="match status" value="1"/>
</dbReference>
<dbReference type="EMBL" id="BEHT01000033">
    <property type="protein sequence ID" value="GBC99654.1"/>
    <property type="molecule type" value="Genomic_DNA"/>
</dbReference>
<evidence type="ECO:0000256" key="2">
    <source>
        <dbReference type="ARBA" id="ARBA00023239"/>
    </source>
</evidence>
<dbReference type="InterPro" id="IPR015813">
    <property type="entry name" value="Pyrv/PenolPyrv_kinase-like_dom"/>
</dbReference>
<accession>A0A2H5XEQ8</accession>
<sequence length="513" mass="59739">MSDYIGERRIPATMATQHPDNASPPFWKPDSDGFISTYDEVQECYLSFAELGCEEYMWDWEGKFVDEAVVDRLFSEHFEFFLQRQLGRDVFLTFRLPNIWLERGYRLARAYMSILTAEELARDLNLFAPPLFEVILPMCDEGWKMLYLQESFERAAELERQMFGNNRPSYRLQIIPLIETPELLLNAKTLLDDYLRLHREKFGDAPPYLRAFIARSDPALNGGVVAAVLAAKSALCEFADFEAETGIPVYPIIGVGCLPFRGGLSPFHIATFLDEYEGVRTVTIQSAFRYDHPKTEVERAVRDLNLALRFRWGKKPRWREGDKPKLQRLITLFTERYQEVVEELAELVNELAMLLPRRRERLLHIGLFGYPRGLRGKVLPRAITFTGTFYSLGIPPEFLGTGRGLKDAEREGLLDVLLHYYRHLKDDLVRAGHFLNWENLHLLEKEAPVWSKVRHDIELCQHLLQLEFGPKETHHYLHRNASSSIFHLWRNGGDERRLRFYIVETAQLRRSLG</sequence>
<dbReference type="GO" id="GO:0008964">
    <property type="term" value="F:phosphoenolpyruvate carboxylase activity"/>
    <property type="evidence" value="ECO:0007669"/>
    <property type="project" value="UniProtKB-UniRule"/>
</dbReference>
<keyword evidence="1" id="KW-0460">Magnesium</keyword>
<evidence type="ECO:0000313" key="6">
    <source>
        <dbReference type="Proteomes" id="UP000236173"/>
    </source>
</evidence>
<evidence type="ECO:0000256" key="3">
    <source>
        <dbReference type="ARBA" id="ARBA00023300"/>
    </source>
</evidence>
<dbReference type="NCBIfam" id="TIGR02751">
    <property type="entry name" value="PEPCase_arch"/>
    <property type="match status" value="1"/>
</dbReference>
<dbReference type="SUPFAM" id="SSF51621">
    <property type="entry name" value="Phosphoenolpyruvate/pyruvate domain"/>
    <property type="match status" value="1"/>
</dbReference>
<dbReference type="GO" id="GO:0015977">
    <property type="term" value="P:carbon fixation"/>
    <property type="evidence" value="ECO:0007669"/>
    <property type="project" value="UniProtKB-KW"/>
</dbReference>
<reference evidence="6" key="1">
    <citation type="submission" date="2017-09" db="EMBL/GenBank/DDBJ databases">
        <title>Metaegenomics of thermophilic ammonia-oxidizing enrichment culture.</title>
        <authorList>
            <person name="Kato S."/>
            <person name="Suzuki K."/>
        </authorList>
    </citation>
    <scope>NUCLEOTIDE SEQUENCE [LARGE SCALE GENOMIC DNA]</scope>
</reference>
<comment type="caution">
    <text evidence="5">The sequence shown here is derived from an EMBL/GenBank/DDBJ whole genome shotgun (WGS) entry which is preliminary data.</text>
</comment>
<keyword evidence="2 5" id="KW-0456">Lyase</keyword>
<dbReference type="PIRSF" id="PIRSF006677">
    <property type="entry name" value="UCP006677"/>
    <property type="match status" value="1"/>
</dbReference>
<proteinExistence type="inferred from homology"/>
<dbReference type="GO" id="GO:0006099">
    <property type="term" value="P:tricarboxylic acid cycle"/>
    <property type="evidence" value="ECO:0007669"/>
    <property type="project" value="InterPro"/>
</dbReference>
<evidence type="ECO:0000256" key="4">
    <source>
        <dbReference type="NCBIfam" id="TIGR02751"/>
    </source>
</evidence>